<dbReference type="NCBIfam" id="TIGR00539">
    <property type="entry name" value="hemN_rel"/>
    <property type="match status" value="1"/>
</dbReference>
<keyword evidence="3 9" id="KW-0349">Heme</keyword>
<evidence type="ECO:0000256" key="6">
    <source>
        <dbReference type="ARBA" id="ARBA00023004"/>
    </source>
</evidence>
<dbReference type="SFLD" id="SFLDG01065">
    <property type="entry name" value="anaerobic_coproporphyrinogen-I"/>
    <property type="match status" value="1"/>
</dbReference>
<dbReference type="InterPro" id="IPR013785">
    <property type="entry name" value="Aldolase_TIM"/>
</dbReference>
<comment type="similarity">
    <text evidence="1">Belongs to the anaerobic coproporphyrinogen-III oxidase family. HemW subfamily.</text>
</comment>
<comment type="function">
    <text evidence="9">Probably acts as a heme chaperone, transferring heme to an unknown acceptor. Binds one molecule of heme per monomer, possibly covalently. Binds 1 [4Fe-4S] cluster. The cluster is coordinated with 3 cysteines and an exchangeable S-adenosyl-L-methionine.</text>
</comment>
<name>D3LWQ6_9FIRM</name>
<dbReference type="SFLD" id="SFLDS00029">
    <property type="entry name" value="Radical_SAM"/>
    <property type="match status" value="1"/>
</dbReference>
<feature type="domain" description="Radical SAM core" evidence="10">
    <location>
        <begin position="1"/>
        <end position="229"/>
    </location>
</feature>
<evidence type="ECO:0000313" key="11">
    <source>
        <dbReference type="EMBL" id="EFD93293.1"/>
    </source>
</evidence>
<evidence type="ECO:0000313" key="13">
    <source>
        <dbReference type="Proteomes" id="UP000003242"/>
    </source>
</evidence>
<dbReference type="SFLD" id="SFLDF00562">
    <property type="entry name" value="HemN-like__clustered_with_heat"/>
    <property type="match status" value="1"/>
</dbReference>
<keyword evidence="14" id="KW-1185">Reference proteome</keyword>
<dbReference type="Pfam" id="PF04055">
    <property type="entry name" value="Radical_SAM"/>
    <property type="match status" value="1"/>
</dbReference>
<proteinExistence type="inferred from homology"/>
<dbReference type="SFLD" id="SFLDF00288">
    <property type="entry name" value="HemN-like__clustered_with_nucl"/>
    <property type="match status" value="1"/>
</dbReference>
<keyword evidence="4 9" id="KW-0949">S-adenosyl-L-methionine</keyword>
<dbReference type="SFLD" id="SFLDG01082">
    <property type="entry name" value="B12-binding_domain_containing"/>
    <property type="match status" value="1"/>
</dbReference>
<dbReference type="GO" id="GO:0006779">
    <property type="term" value="P:porphyrin-containing compound biosynthetic process"/>
    <property type="evidence" value="ECO:0007669"/>
    <property type="project" value="InterPro"/>
</dbReference>
<evidence type="ECO:0000256" key="1">
    <source>
        <dbReference type="ARBA" id="ARBA00006100"/>
    </source>
</evidence>
<dbReference type="InterPro" id="IPR007197">
    <property type="entry name" value="rSAM"/>
</dbReference>
<accession>D3LWQ6</accession>
<dbReference type="EMBL" id="ADGP01000033">
    <property type="protein sequence ID" value="EFD93293.1"/>
    <property type="molecule type" value="Genomic_DNA"/>
</dbReference>
<dbReference type="PROSITE" id="PS51918">
    <property type="entry name" value="RADICAL_SAM"/>
    <property type="match status" value="1"/>
</dbReference>
<evidence type="ECO:0000256" key="4">
    <source>
        <dbReference type="ARBA" id="ARBA00022691"/>
    </source>
</evidence>
<evidence type="ECO:0000256" key="8">
    <source>
        <dbReference type="ARBA" id="ARBA00023186"/>
    </source>
</evidence>
<gene>
    <name evidence="12" type="primary">hemN</name>
    <name evidence="11" type="ORF">HMPREF0889_0713</name>
    <name evidence="12" type="ORF">HMPREF1039_0704</name>
</gene>
<dbReference type="CDD" id="cd01335">
    <property type="entry name" value="Radical_SAM"/>
    <property type="match status" value="1"/>
</dbReference>
<dbReference type="Pfam" id="PF06969">
    <property type="entry name" value="HemN_C"/>
    <property type="match status" value="1"/>
</dbReference>
<dbReference type="GO" id="GO:0051539">
    <property type="term" value="F:4 iron, 4 sulfur cluster binding"/>
    <property type="evidence" value="ECO:0007669"/>
    <property type="project" value="UniProtKB-UniRule"/>
</dbReference>
<dbReference type="AlphaFoldDB" id="D3LWQ6"/>
<keyword evidence="9" id="KW-0004">4Fe-4S</keyword>
<evidence type="ECO:0000256" key="2">
    <source>
        <dbReference type="ARBA" id="ARBA00017228"/>
    </source>
</evidence>
<dbReference type="EMBL" id="AFIJ01000029">
    <property type="protein sequence ID" value="EGL40322.1"/>
    <property type="molecule type" value="Genomic_DNA"/>
</dbReference>
<dbReference type="eggNOG" id="COG0635">
    <property type="taxonomic scope" value="Bacteria"/>
</dbReference>
<evidence type="ECO:0000256" key="3">
    <source>
        <dbReference type="ARBA" id="ARBA00022617"/>
    </source>
</evidence>
<dbReference type="GO" id="GO:0004109">
    <property type="term" value="F:coproporphyrinogen oxidase activity"/>
    <property type="evidence" value="ECO:0007669"/>
    <property type="project" value="InterPro"/>
</dbReference>
<dbReference type="InterPro" id="IPR058240">
    <property type="entry name" value="rSAM_sf"/>
</dbReference>
<dbReference type="PANTHER" id="PTHR13932:SF5">
    <property type="entry name" value="RADICAL S-ADENOSYL METHIONINE DOMAIN-CONTAINING PROTEIN 1, MITOCHONDRIAL"/>
    <property type="match status" value="1"/>
</dbReference>
<dbReference type="Proteomes" id="UP000004018">
    <property type="component" value="Unassembled WGS sequence"/>
</dbReference>
<organism evidence="11 13">
    <name type="scientific">Megasphaera lornae</name>
    <dbReference type="NCBI Taxonomy" id="1000568"/>
    <lineage>
        <taxon>Bacteria</taxon>
        <taxon>Bacillati</taxon>
        <taxon>Bacillota</taxon>
        <taxon>Negativicutes</taxon>
        <taxon>Veillonellales</taxon>
        <taxon>Veillonellaceae</taxon>
        <taxon>Megasphaera</taxon>
    </lineage>
</organism>
<keyword evidence="7 9" id="KW-0411">Iron-sulfur</keyword>
<dbReference type="Proteomes" id="UP000003242">
    <property type="component" value="Unassembled WGS sequence"/>
</dbReference>
<dbReference type="Gene3D" id="3.20.20.70">
    <property type="entry name" value="Aldolase class I"/>
    <property type="match status" value="1"/>
</dbReference>
<dbReference type="InterPro" id="IPR010723">
    <property type="entry name" value="HemN_C"/>
</dbReference>
<evidence type="ECO:0000313" key="12">
    <source>
        <dbReference type="EMBL" id="EGL40322.1"/>
    </source>
</evidence>
<keyword evidence="5 9" id="KW-0479">Metal-binding</keyword>
<comment type="subcellular location">
    <subcellularLocation>
        <location evidence="9">Cytoplasm</location>
    </subcellularLocation>
</comment>
<keyword evidence="6 9" id="KW-0408">Iron</keyword>
<keyword evidence="11" id="KW-0560">Oxidoreductase</keyword>
<dbReference type="InterPro" id="IPR006638">
    <property type="entry name" value="Elp3/MiaA/NifB-like_rSAM"/>
</dbReference>
<keyword evidence="8 9" id="KW-0143">Chaperone</keyword>
<evidence type="ECO:0000256" key="5">
    <source>
        <dbReference type="ARBA" id="ARBA00022723"/>
    </source>
</evidence>
<dbReference type="OrthoDB" id="9808022at2"/>
<evidence type="ECO:0000256" key="7">
    <source>
        <dbReference type="ARBA" id="ARBA00023014"/>
    </source>
</evidence>
<reference evidence="11" key="2">
    <citation type="submission" date="2009-12" db="EMBL/GenBank/DDBJ databases">
        <authorList>
            <person name="Madupu R."/>
            <person name="Durkin A.S."/>
            <person name="Torralba M."/>
            <person name="Methe B."/>
            <person name="Sutton G.G."/>
            <person name="Strausberg R.L."/>
            <person name="Nelson K.E."/>
        </authorList>
    </citation>
    <scope>NUCLEOTIDE SEQUENCE</scope>
    <source>
        <strain evidence="11">28L</strain>
    </source>
</reference>
<sequence>MIGIYIHIPFCTGKCRYCDFPSYSGVSSYYEAYVEAVCRELSAYTGDTRADTVYFGGGTPSVLPTALLEKLLHTVQQVFSLAPATEITAEANPESLRREQCEKWAALGINRVSLGVQTFHDALLQSLGRLHTAAQAYEALQAVAAAGITNISLDLMYGLPGQTLQAFKEDIQTLSRLPVTHVSIYRLTVEEHTPLWHSVQAGKERVANAAEVEAMQQYLYGTMRQMGFEHYEISAYAKPGYRARHNCKYWRYEPYIGFGAAAHSFDGQTRRCNVRSLPQYIRSCTTSGRIQEETRIAAARAMEDYCFLALRMRDGIDYDDFFQRFQVSFGSQFGRTERRLYEQGLLQRTEKGCALTPLGLAYGNYVFSRFLR</sequence>
<evidence type="ECO:0000313" key="14">
    <source>
        <dbReference type="Proteomes" id="UP000004018"/>
    </source>
</evidence>
<dbReference type="GO" id="GO:0005737">
    <property type="term" value="C:cytoplasm"/>
    <property type="evidence" value="ECO:0007669"/>
    <property type="project" value="UniProtKB-SubCell"/>
</dbReference>
<comment type="caution">
    <text evidence="11">The sequence shown here is derived from an EMBL/GenBank/DDBJ whole genome shotgun (WGS) entry which is preliminary data.</text>
</comment>
<dbReference type="SMART" id="SM00729">
    <property type="entry name" value="Elp3"/>
    <property type="match status" value="1"/>
</dbReference>
<dbReference type="STRING" id="699218.HMPREF0889_0713"/>
<reference evidence="12 14" key="3">
    <citation type="submission" date="2011-04" db="EMBL/GenBank/DDBJ databases">
        <authorList>
            <person name="Harkins D.M."/>
            <person name="Madupu R."/>
            <person name="Durkin A.S."/>
            <person name="Torralba M."/>
            <person name="Methe B."/>
            <person name="Sutton G.G."/>
            <person name="Nelson K.E."/>
        </authorList>
    </citation>
    <scope>NUCLEOTIDE SEQUENCE [LARGE SCALE GENOMIC DNA]</scope>
    <source>
        <strain evidence="12 14">UPII 199-6</strain>
    </source>
</reference>
<evidence type="ECO:0000259" key="10">
    <source>
        <dbReference type="PROSITE" id="PS51918"/>
    </source>
</evidence>
<dbReference type="GO" id="GO:0046872">
    <property type="term" value="F:metal ion binding"/>
    <property type="evidence" value="ECO:0007669"/>
    <property type="project" value="UniProtKB-UniRule"/>
</dbReference>
<dbReference type="SUPFAM" id="SSF102114">
    <property type="entry name" value="Radical SAM enzymes"/>
    <property type="match status" value="1"/>
</dbReference>
<dbReference type="PANTHER" id="PTHR13932">
    <property type="entry name" value="COPROPORPHYRINIGEN III OXIDASE"/>
    <property type="match status" value="1"/>
</dbReference>
<dbReference type="RefSeq" id="WP_007391185.1">
    <property type="nucleotide sequence ID" value="NZ_ADGP01000033.1"/>
</dbReference>
<protein>
    <recommendedName>
        <fullName evidence="2 9">Heme chaperone HemW</fullName>
    </recommendedName>
</protein>
<reference evidence="13" key="1">
    <citation type="submission" date="2009-12" db="EMBL/GenBank/DDBJ databases">
        <title>Sequence of Clostridiales genomosp. BVAB3 str. UPII9-5.</title>
        <authorList>
            <person name="Madupu R."/>
            <person name="Durkin A.S."/>
            <person name="Torralba M."/>
            <person name="Methe B."/>
            <person name="Sutton G.G."/>
            <person name="Strausberg R.L."/>
            <person name="Nelson K.E."/>
        </authorList>
    </citation>
    <scope>NUCLEOTIDE SEQUENCE [LARGE SCALE GENOMIC DNA]</scope>
    <source>
        <strain evidence="13">28L</strain>
    </source>
</reference>
<keyword evidence="9" id="KW-0963">Cytoplasm</keyword>
<evidence type="ECO:0000256" key="9">
    <source>
        <dbReference type="RuleBase" id="RU364116"/>
    </source>
</evidence>
<dbReference type="InterPro" id="IPR034505">
    <property type="entry name" value="Coproporphyrinogen-III_oxidase"/>
</dbReference>
<dbReference type="InterPro" id="IPR004559">
    <property type="entry name" value="HemW-like"/>
</dbReference>